<keyword evidence="5 7" id="KW-0472">Membrane</keyword>
<dbReference type="CDD" id="cd03390">
    <property type="entry name" value="PAP2_containing_1_like"/>
    <property type="match status" value="1"/>
</dbReference>
<keyword evidence="3 7" id="KW-0812">Transmembrane</keyword>
<comment type="subcellular location">
    <subcellularLocation>
        <location evidence="1">Membrane</location>
        <topology evidence="1">Multi-pass membrane protein</topology>
    </subcellularLocation>
</comment>
<evidence type="ECO:0000256" key="3">
    <source>
        <dbReference type="ARBA" id="ARBA00022692"/>
    </source>
</evidence>
<reference evidence="9" key="1">
    <citation type="journal article" date="2020" name="Fungal Divers.">
        <title>Resolving the Mortierellaceae phylogeny through synthesis of multi-gene phylogenetics and phylogenomics.</title>
        <authorList>
            <person name="Vandepol N."/>
            <person name="Liber J."/>
            <person name="Desiro A."/>
            <person name="Na H."/>
            <person name="Kennedy M."/>
            <person name="Barry K."/>
            <person name="Grigoriev I.V."/>
            <person name="Miller A.N."/>
            <person name="O'Donnell K."/>
            <person name="Stajich J.E."/>
            <person name="Bonito G."/>
        </authorList>
    </citation>
    <scope>NUCLEOTIDE SEQUENCE</scope>
    <source>
        <strain evidence="9">NRRL 28262</strain>
    </source>
</reference>
<keyword evidence="4 7" id="KW-1133">Transmembrane helix</keyword>
<gene>
    <name evidence="9" type="ORF">BGZ95_009145</name>
</gene>
<dbReference type="GO" id="GO:0016020">
    <property type="term" value="C:membrane"/>
    <property type="evidence" value="ECO:0007669"/>
    <property type="project" value="UniProtKB-SubCell"/>
</dbReference>
<feature type="transmembrane region" description="Helical" evidence="7">
    <location>
        <begin position="63"/>
        <end position="85"/>
    </location>
</feature>
<evidence type="ECO:0000256" key="1">
    <source>
        <dbReference type="ARBA" id="ARBA00004141"/>
    </source>
</evidence>
<keyword evidence="10" id="KW-1185">Reference proteome</keyword>
<evidence type="ECO:0000256" key="6">
    <source>
        <dbReference type="SAM" id="MobiDB-lite"/>
    </source>
</evidence>
<dbReference type="AlphaFoldDB" id="A0AAD4H839"/>
<feature type="compositionally biased region" description="Low complexity" evidence="6">
    <location>
        <begin position="297"/>
        <end position="343"/>
    </location>
</feature>
<evidence type="ECO:0000259" key="8">
    <source>
        <dbReference type="SMART" id="SM00014"/>
    </source>
</evidence>
<protein>
    <recommendedName>
        <fullName evidence="8">Phosphatidic acid phosphatase type 2/haloperoxidase domain-containing protein</fullName>
    </recommendedName>
</protein>
<sequence>MNMFRIKNPSTRFYCSYAFDWIFCAVLLALFFLLDRVQPFHRDFSVENRAIMYPLKDKEAVPIWALGLIMAVFPVVLMFIVSIGLRRSPYDFHNGLLGLLLSVLLTTIFTQVIKVTVGKHRPDFLARCGPVMDGAPLTYDRPLQLWTIDVCTQTDKHILKDGMRSFPSGHASTAFAGLVYLALWMGGKMHVFDRKGYSLKPVLLFMPILAAILIAISRVQDYRHSATDVTWGAIIGIIFAVFSYLQYYPSLTATNSHIPHPCRDFTRGSSTDRNDDVGHLEHAIGIRRNSGEFIDESGGQQYGMSGYSDAHGGQQRQQPQQPQNYQSRQQPQNYQSRQQPQQSLDQESLVGYNSNGQVHNNSK</sequence>
<dbReference type="InterPro" id="IPR043216">
    <property type="entry name" value="PAP-like"/>
</dbReference>
<evidence type="ECO:0000256" key="5">
    <source>
        <dbReference type="ARBA" id="ARBA00023136"/>
    </source>
</evidence>
<proteinExistence type="inferred from homology"/>
<evidence type="ECO:0000256" key="2">
    <source>
        <dbReference type="ARBA" id="ARBA00008816"/>
    </source>
</evidence>
<evidence type="ECO:0000256" key="4">
    <source>
        <dbReference type="ARBA" id="ARBA00022989"/>
    </source>
</evidence>
<dbReference type="PANTHER" id="PTHR10165">
    <property type="entry name" value="LIPID PHOSPHATE PHOSPHATASE"/>
    <property type="match status" value="1"/>
</dbReference>
<dbReference type="Pfam" id="PF01569">
    <property type="entry name" value="PAP2"/>
    <property type="match status" value="1"/>
</dbReference>
<name>A0AAD4H839_9FUNG</name>
<evidence type="ECO:0000256" key="7">
    <source>
        <dbReference type="SAM" id="Phobius"/>
    </source>
</evidence>
<feature type="transmembrane region" description="Helical" evidence="7">
    <location>
        <begin position="229"/>
        <end position="247"/>
    </location>
</feature>
<dbReference type="PANTHER" id="PTHR10165:SF35">
    <property type="entry name" value="RE23632P"/>
    <property type="match status" value="1"/>
</dbReference>
<accession>A0AAD4H839</accession>
<comment type="caution">
    <text evidence="9">The sequence shown here is derived from an EMBL/GenBank/DDBJ whole genome shotgun (WGS) entry which is preliminary data.</text>
</comment>
<feature type="transmembrane region" description="Helical" evidence="7">
    <location>
        <begin position="97"/>
        <end position="117"/>
    </location>
</feature>
<organism evidence="9 10">
    <name type="scientific">Linnemannia exigua</name>
    <dbReference type="NCBI Taxonomy" id="604196"/>
    <lineage>
        <taxon>Eukaryota</taxon>
        <taxon>Fungi</taxon>
        <taxon>Fungi incertae sedis</taxon>
        <taxon>Mucoromycota</taxon>
        <taxon>Mortierellomycotina</taxon>
        <taxon>Mortierellomycetes</taxon>
        <taxon>Mortierellales</taxon>
        <taxon>Mortierellaceae</taxon>
        <taxon>Linnemannia</taxon>
    </lineage>
</organism>
<dbReference type="InterPro" id="IPR036938">
    <property type="entry name" value="PAP2/HPO_sf"/>
</dbReference>
<feature type="transmembrane region" description="Helical" evidence="7">
    <location>
        <begin position="199"/>
        <end position="217"/>
    </location>
</feature>
<dbReference type="GO" id="GO:0006644">
    <property type="term" value="P:phospholipid metabolic process"/>
    <property type="evidence" value="ECO:0007669"/>
    <property type="project" value="InterPro"/>
</dbReference>
<dbReference type="GO" id="GO:0008195">
    <property type="term" value="F:phosphatidate phosphatase activity"/>
    <property type="evidence" value="ECO:0007669"/>
    <property type="project" value="TreeGrafter"/>
</dbReference>
<feature type="region of interest" description="Disordered" evidence="6">
    <location>
        <begin position="289"/>
        <end position="363"/>
    </location>
</feature>
<comment type="similarity">
    <text evidence="2">Belongs to the PA-phosphatase related phosphoesterase family.</text>
</comment>
<evidence type="ECO:0000313" key="10">
    <source>
        <dbReference type="Proteomes" id="UP001194580"/>
    </source>
</evidence>
<evidence type="ECO:0000313" key="9">
    <source>
        <dbReference type="EMBL" id="KAG0275141.1"/>
    </source>
</evidence>
<dbReference type="SMART" id="SM00014">
    <property type="entry name" value="acidPPc"/>
    <property type="match status" value="1"/>
</dbReference>
<dbReference type="GO" id="GO:0046839">
    <property type="term" value="P:phospholipid dephosphorylation"/>
    <property type="evidence" value="ECO:0007669"/>
    <property type="project" value="TreeGrafter"/>
</dbReference>
<feature type="compositionally biased region" description="Polar residues" evidence="6">
    <location>
        <begin position="351"/>
        <end position="363"/>
    </location>
</feature>
<dbReference type="Gene3D" id="1.20.144.10">
    <property type="entry name" value="Phosphatidic acid phosphatase type 2/haloperoxidase"/>
    <property type="match status" value="1"/>
</dbReference>
<dbReference type="InterPro" id="IPR000326">
    <property type="entry name" value="PAP2/HPO"/>
</dbReference>
<dbReference type="EMBL" id="JAAAIL010000518">
    <property type="protein sequence ID" value="KAG0275141.1"/>
    <property type="molecule type" value="Genomic_DNA"/>
</dbReference>
<feature type="transmembrane region" description="Helical" evidence="7">
    <location>
        <begin position="169"/>
        <end position="187"/>
    </location>
</feature>
<feature type="domain" description="Phosphatidic acid phosphatase type 2/haloperoxidase" evidence="8">
    <location>
        <begin position="94"/>
        <end position="244"/>
    </location>
</feature>
<dbReference type="SUPFAM" id="SSF48317">
    <property type="entry name" value="Acid phosphatase/Vanadium-dependent haloperoxidase"/>
    <property type="match status" value="1"/>
</dbReference>
<dbReference type="Proteomes" id="UP001194580">
    <property type="component" value="Unassembled WGS sequence"/>
</dbReference>